<dbReference type="Proteomes" id="UP000626370">
    <property type="component" value="Unassembled WGS sequence"/>
</dbReference>
<keyword evidence="3" id="KW-1185">Reference proteome</keyword>
<proteinExistence type="predicted"/>
<dbReference type="RefSeq" id="WP_189376187.1">
    <property type="nucleotide sequence ID" value="NZ_BNAH01000001.1"/>
</dbReference>
<protein>
    <recommendedName>
        <fullName evidence="1">Bacteriophage T5 Orf172 DNA-binding domain-containing protein</fullName>
    </recommendedName>
</protein>
<sequence length="114" mass="13012">MNTLEETQQSIPTDNVSFGNVYIMTHSIFSNVIRIGCTTKNTEDYAKELSAQTPGEYSIYFSLPCDNPCMVKKEIRKHFNSKNHVNEFYEISPEAAKTILKREVMKIPLVSTSK</sequence>
<comment type="caution">
    <text evidence="2">The sequence shown here is derived from an EMBL/GenBank/DDBJ whole genome shotgun (WGS) entry which is preliminary data.</text>
</comment>
<evidence type="ECO:0000313" key="3">
    <source>
        <dbReference type="Proteomes" id="UP000626370"/>
    </source>
</evidence>
<dbReference type="SMART" id="SM00974">
    <property type="entry name" value="T5orf172"/>
    <property type="match status" value="1"/>
</dbReference>
<accession>A0ABQ3IB76</accession>
<dbReference type="EMBL" id="BNAH01000001">
    <property type="protein sequence ID" value="GHE77658.1"/>
    <property type="molecule type" value="Genomic_DNA"/>
</dbReference>
<evidence type="ECO:0000259" key="1">
    <source>
        <dbReference type="SMART" id="SM00974"/>
    </source>
</evidence>
<organism evidence="2 3">
    <name type="scientific">Thalassotalea profundi</name>
    <dbReference type="NCBI Taxonomy" id="2036687"/>
    <lineage>
        <taxon>Bacteria</taxon>
        <taxon>Pseudomonadati</taxon>
        <taxon>Pseudomonadota</taxon>
        <taxon>Gammaproteobacteria</taxon>
        <taxon>Alteromonadales</taxon>
        <taxon>Colwelliaceae</taxon>
        <taxon>Thalassotalea</taxon>
    </lineage>
</organism>
<evidence type="ECO:0000313" key="2">
    <source>
        <dbReference type="EMBL" id="GHE77658.1"/>
    </source>
</evidence>
<name>A0ABQ3IB76_9GAMM</name>
<dbReference type="InterPro" id="IPR018306">
    <property type="entry name" value="Phage_T5_Orf172_DNA-bd"/>
</dbReference>
<feature type="domain" description="Bacteriophage T5 Orf172 DNA-binding" evidence="1">
    <location>
        <begin position="27"/>
        <end position="103"/>
    </location>
</feature>
<reference evidence="3" key="1">
    <citation type="journal article" date="2019" name="Int. J. Syst. Evol. Microbiol.">
        <title>The Global Catalogue of Microorganisms (GCM) 10K type strain sequencing project: providing services to taxonomists for standard genome sequencing and annotation.</title>
        <authorList>
            <consortium name="The Broad Institute Genomics Platform"/>
            <consortium name="The Broad Institute Genome Sequencing Center for Infectious Disease"/>
            <person name="Wu L."/>
            <person name="Ma J."/>
        </authorList>
    </citation>
    <scope>NUCLEOTIDE SEQUENCE [LARGE SCALE GENOMIC DNA]</scope>
    <source>
        <strain evidence="3">CGMCC 1.15922</strain>
    </source>
</reference>
<gene>
    <name evidence="2" type="ORF">GCM10011501_01600</name>
</gene>
<dbReference type="Pfam" id="PF13455">
    <property type="entry name" value="MUG113"/>
    <property type="match status" value="1"/>
</dbReference>